<accession>A0A096X721</accession>
<proteinExistence type="inferred from homology"/>
<comment type="function">
    <text evidence="8">Component of the cytochrome c oxidase, the last enzyme in the mitochondrial electron transport chain which drives oxidative phosphorylation. The respiratory chain contains 3 multisubunit complexes succinate dehydrogenase (complex II, CII), ubiquinol-cytochrome c oxidoreductase (cytochrome b-c1 complex, complex III, CIII) and cytochrome c oxidase (complex IV, CIV), that cooperate to transfer electrons derived from NADH and succinate to molecular oxygen, creating an electrochemical gradient over the inner membrane that drives transmembrane transport and the ATP synthase. Cytochrome c oxidase is the component of the respiratory chain that catalyzes the reduction of oxygen to water. Electrons originating from reduced cytochrome c in the intermembrane space (IMS) are transferred via the dinuclear copper A center (CU(A)) of subunit 2 and heme A of subunit 1 to the active site in subunit 1, a binuclear center (BNC) formed by heme A3 and copper B (CU(B)). The BNC reduces molecular oxygen to 2 water molecules using 4 electrons from cytochrome c in the IMS and 4 protons from the mitochondrial matrix.</text>
</comment>
<evidence type="ECO:0000256" key="5">
    <source>
        <dbReference type="ARBA" id="ARBA00022967"/>
    </source>
</evidence>
<dbReference type="PANTHER" id="PTHR11403">
    <property type="entry name" value="CYTOCHROME C OXIDASE SUBUNIT III"/>
    <property type="match status" value="1"/>
</dbReference>
<geneLocation type="mitochondrion" evidence="11"/>
<dbReference type="Pfam" id="PF00510">
    <property type="entry name" value="COX3"/>
    <property type="match status" value="1"/>
</dbReference>
<evidence type="ECO:0000256" key="1">
    <source>
        <dbReference type="ARBA" id="ARBA00004141"/>
    </source>
</evidence>
<dbReference type="RefSeq" id="YP_009104523.1">
    <property type="nucleotide sequence ID" value="NC_025503.1"/>
</dbReference>
<feature type="transmembrane region" description="Helical" evidence="9">
    <location>
        <begin position="239"/>
        <end position="261"/>
    </location>
</feature>
<evidence type="ECO:0000256" key="9">
    <source>
        <dbReference type="SAM" id="Phobius"/>
    </source>
</evidence>
<evidence type="ECO:0000313" key="11">
    <source>
        <dbReference type="EMBL" id="AHA47077.1"/>
    </source>
</evidence>
<name>A0A096X721_9NEOP</name>
<dbReference type="InterPro" id="IPR033945">
    <property type="entry name" value="Cyt_c_oxase_su3_dom"/>
</dbReference>
<dbReference type="GO" id="GO:0004129">
    <property type="term" value="F:cytochrome-c oxidase activity"/>
    <property type="evidence" value="ECO:0007669"/>
    <property type="project" value="InterPro"/>
</dbReference>
<evidence type="ECO:0000256" key="4">
    <source>
        <dbReference type="ARBA" id="ARBA00022692"/>
    </source>
</evidence>
<dbReference type="EMBL" id="KF649223">
    <property type="protein sequence ID" value="AHA47077.1"/>
    <property type="molecule type" value="Genomic_DNA"/>
</dbReference>
<dbReference type="SUPFAM" id="SSF81452">
    <property type="entry name" value="Cytochrome c oxidase subunit III-like"/>
    <property type="match status" value="1"/>
</dbReference>
<dbReference type="Gene3D" id="1.20.120.80">
    <property type="entry name" value="Cytochrome c oxidase, subunit III, four-helix bundle"/>
    <property type="match status" value="1"/>
</dbReference>
<dbReference type="GO" id="GO:0005739">
    <property type="term" value="C:mitochondrion"/>
    <property type="evidence" value="ECO:0007669"/>
    <property type="project" value="TreeGrafter"/>
</dbReference>
<dbReference type="InterPro" id="IPR035973">
    <property type="entry name" value="Cyt_c_oxidase_su3-like_sf"/>
</dbReference>
<feature type="transmembrane region" description="Helical" evidence="9">
    <location>
        <begin position="12"/>
        <end position="31"/>
    </location>
</feature>
<feature type="transmembrane region" description="Helical" evidence="9">
    <location>
        <begin position="79"/>
        <end position="104"/>
    </location>
</feature>
<dbReference type="GO" id="GO:0006123">
    <property type="term" value="P:mitochondrial electron transport, cytochrome c to oxygen"/>
    <property type="evidence" value="ECO:0007669"/>
    <property type="project" value="TreeGrafter"/>
</dbReference>
<gene>
    <name evidence="11" type="primary">COX3</name>
</gene>
<dbReference type="InterPro" id="IPR000298">
    <property type="entry name" value="Cyt_c_oxidase-like_su3"/>
</dbReference>
<keyword evidence="5" id="KW-1278">Translocase</keyword>
<dbReference type="PANTHER" id="PTHR11403:SF7">
    <property type="entry name" value="CYTOCHROME C OXIDASE SUBUNIT 3"/>
    <property type="match status" value="1"/>
</dbReference>
<dbReference type="GeneID" id="22158032"/>
<feature type="transmembrane region" description="Helical" evidence="9">
    <location>
        <begin position="37"/>
        <end position="59"/>
    </location>
</feature>
<dbReference type="AlphaFoldDB" id="A0A096X721"/>
<dbReference type="GO" id="GO:0016020">
    <property type="term" value="C:membrane"/>
    <property type="evidence" value="ECO:0007669"/>
    <property type="project" value="UniProtKB-SubCell"/>
</dbReference>
<dbReference type="CDD" id="cd01665">
    <property type="entry name" value="Cyt_c_Oxidase_III"/>
    <property type="match status" value="1"/>
</dbReference>
<sequence length="263" mass="31056">MKKWNDFHLVDISPWPIITSFMLLNLVLSLYCMLHKSINILTIHFLVILTSFIFIFFLWTRDIVREASYLGFHSLKVKFSIKIGMVLFILSEVMFFLSFFWSFFNFSLNPAVELGNLWPPLGIEVINPYHIPLLNTLVLVSSGVSITFSHHNLLNNNMNNSMNWALITIILGIYFSFLQGFEYLYCSYSIMDSTFGSIFYMATGFHGLHVMVGTLFIYTETIRFTKFNYSAIQNLGFEVSCWYWHFVDVVWLFLYIFLYWWSF</sequence>
<dbReference type="InterPro" id="IPR013833">
    <property type="entry name" value="Cyt_c_oxidase_su3_a-hlx"/>
</dbReference>
<organism evidence="11">
    <name type="scientific">Liposcelis entomophila</name>
    <dbReference type="NCBI Taxonomy" id="550478"/>
    <lineage>
        <taxon>Eukaryota</taxon>
        <taxon>Metazoa</taxon>
        <taxon>Ecdysozoa</taxon>
        <taxon>Arthropoda</taxon>
        <taxon>Hexapoda</taxon>
        <taxon>Insecta</taxon>
        <taxon>Pterygota</taxon>
        <taxon>Neoptera</taxon>
        <taxon>Paraneoptera</taxon>
        <taxon>Psocodea</taxon>
        <taxon>Troctomorpha</taxon>
        <taxon>Liposcelidetae</taxon>
        <taxon>Liposcelididae</taxon>
        <taxon>Liposcelis</taxon>
    </lineage>
</organism>
<comment type="similarity">
    <text evidence="2 8">Belongs to the cytochrome c oxidase subunit 3 family.</text>
</comment>
<keyword evidence="6 9" id="KW-1133">Transmembrane helix</keyword>
<dbReference type="Gene3D" id="1.10.287.70">
    <property type="match status" value="1"/>
</dbReference>
<keyword evidence="8 11" id="KW-0496">Mitochondrion</keyword>
<protein>
    <recommendedName>
        <fullName evidence="3 8">Cytochrome c oxidase subunit 3</fullName>
    </recommendedName>
</protein>
<dbReference type="PROSITE" id="PS50253">
    <property type="entry name" value="COX3"/>
    <property type="match status" value="1"/>
</dbReference>
<feature type="transmembrane region" description="Helical" evidence="9">
    <location>
        <begin position="198"/>
        <end position="218"/>
    </location>
</feature>
<evidence type="ECO:0000256" key="3">
    <source>
        <dbReference type="ARBA" id="ARBA00015944"/>
    </source>
</evidence>
<dbReference type="CTD" id="4514"/>
<evidence type="ECO:0000256" key="6">
    <source>
        <dbReference type="ARBA" id="ARBA00022989"/>
    </source>
</evidence>
<comment type="subcellular location">
    <subcellularLocation>
        <location evidence="1">Membrane</location>
        <topology evidence="1">Multi-pass membrane protein</topology>
    </subcellularLocation>
</comment>
<keyword evidence="7 9" id="KW-0472">Membrane</keyword>
<dbReference type="InterPro" id="IPR024791">
    <property type="entry name" value="Cyt_c/ubiquinol_Oxase_su3"/>
</dbReference>
<evidence type="ECO:0000256" key="7">
    <source>
        <dbReference type="ARBA" id="ARBA00023136"/>
    </source>
</evidence>
<feature type="domain" description="Heme-copper oxidase subunit III family profile" evidence="10">
    <location>
        <begin position="3"/>
        <end position="263"/>
    </location>
</feature>
<evidence type="ECO:0000259" key="10">
    <source>
        <dbReference type="PROSITE" id="PS50253"/>
    </source>
</evidence>
<feature type="transmembrane region" description="Helical" evidence="9">
    <location>
        <begin position="129"/>
        <end position="149"/>
    </location>
</feature>
<feature type="transmembrane region" description="Helical" evidence="9">
    <location>
        <begin position="161"/>
        <end position="178"/>
    </location>
</feature>
<evidence type="ECO:0000256" key="8">
    <source>
        <dbReference type="RuleBase" id="RU003375"/>
    </source>
</evidence>
<reference evidence="11" key="1">
    <citation type="journal article" date="2014" name="BMC Genomics">
        <title>Evolution of multipartite mitochondrial genomes in the booklice of the genus Liposcelis (Psocoptera).</title>
        <authorList>
            <person name="Chen S.C."/>
            <person name="Wei D.D."/>
            <person name="Shao R."/>
            <person name="Shi J.X."/>
            <person name="Dou W."/>
            <person name="Wang J.J."/>
        </authorList>
    </citation>
    <scope>NUCLEOTIDE SEQUENCE</scope>
</reference>
<evidence type="ECO:0000256" key="2">
    <source>
        <dbReference type="ARBA" id="ARBA00010581"/>
    </source>
</evidence>
<keyword evidence="4 8" id="KW-0812">Transmembrane</keyword>